<evidence type="ECO:0000313" key="5">
    <source>
        <dbReference type="Proteomes" id="UP000182015"/>
    </source>
</evidence>
<dbReference type="PROSITE" id="PS50977">
    <property type="entry name" value="HTH_TETR_2"/>
    <property type="match status" value="1"/>
</dbReference>
<dbReference type="PRINTS" id="PR00455">
    <property type="entry name" value="HTHTETR"/>
</dbReference>
<gene>
    <name evidence="4" type="ORF">A9Q68_08900</name>
</gene>
<dbReference type="Proteomes" id="UP000182015">
    <property type="component" value="Unassembled WGS sequence"/>
</dbReference>
<dbReference type="SUPFAM" id="SSF46689">
    <property type="entry name" value="Homeodomain-like"/>
    <property type="match status" value="1"/>
</dbReference>
<dbReference type="Pfam" id="PF00440">
    <property type="entry name" value="TetR_N"/>
    <property type="match status" value="1"/>
</dbReference>
<dbReference type="PANTHER" id="PTHR43479:SF11">
    <property type="entry name" value="ACREF_ENVCD OPERON REPRESSOR-RELATED"/>
    <property type="match status" value="1"/>
</dbReference>
<sequence length="211" mass="24294">MTETSFHHYFTLLDDAKMPAGKRKLILASLDLFSRQGYHGTSTAQIANQAGVSQATLFKYFKTKEKLLLEMLEPVIPALFTDFFTVIKDILEFEELIPVLVQDRIAFIERNQSILTILFQEVQVNSELKKTILTSIRKQEIDQVLMQWHQKLLKANHQMDADLPFPIFIRRLTGPIMTYVVQVLFLGSPSGNREDEMAQIIKQIRVGLLKN</sequence>
<dbReference type="Gene3D" id="1.10.357.10">
    <property type="entry name" value="Tetracycline Repressor, domain 2"/>
    <property type="match status" value="1"/>
</dbReference>
<evidence type="ECO:0000313" key="4">
    <source>
        <dbReference type="EMBL" id="OJF71304.1"/>
    </source>
</evidence>
<dbReference type="PANTHER" id="PTHR43479">
    <property type="entry name" value="ACREF/ENVCD OPERON REPRESSOR-RELATED"/>
    <property type="match status" value="1"/>
</dbReference>
<dbReference type="InterPro" id="IPR050624">
    <property type="entry name" value="HTH-type_Tx_Regulator"/>
</dbReference>
<dbReference type="InterPro" id="IPR023772">
    <property type="entry name" value="DNA-bd_HTH_TetR-type_CS"/>
</dbReference>
<dbReference type="GO" id="GO:0003677">
    <property type="term" value="F:DNA binding"/>
    <property type="evidence" value="ECO:0007669"/>
    <property type="project" value="UniProtKB-UniRule"/>
</dbReference>
<dbReference type="InterPro" id="IPR009057">
    <property type="entry name" value="Homeodomain-like_sf"/>
</dbReference>
<dbReference type="STRING" id="1856638.A9Q68_08900"/>
<keyword evidence="1 2" id="KW-0238">DNA-binding</keyword>
<dbReference type="RefSeq" id="WP_071794368.1">
    <property type="nucleotide sequence ID" value="NZ_LZDD01000003.1"/>
</dbReference>
<comment type="caution">
    <text evidence="4">The sequence shown here is derived from an EMBL/GenBank/DDBJ whole genome shotgun (WGS) entry which is preliminary data.</text>
</comment>
<feature type="domain" description="HTH tetR-type" evidence="3">
    <location>
        <begin position="19"/>
        <end position="79"/>
    </location>
</feature>
<dbReference type="EMBL" id="LZDD01000003">
    <property type="protein sequence ID" value="OJF71304.1"/>
    <property type="molecule type" value="Genomic_DNA"/>
</dbReference>
<evidence type="ECO:0000256" key="1">
    <source>
        <dbReference type="ARBA" id="ARBA00023125"/>
    </source>
</evidence>
<evidence type="ECO:0000259" key="3">
    <source>
        <dbReference type="PROSITE" id="PS50977"/>
    </source>
</evidence>
<dbReference type="AlphaFoldDB" id="A0A1L8MKL1"/>
<accession>A0A1L8MKL1</accession>
<proteinExistence type="predicted"/>
<evidence type="ECO:0000256" key="2">
    <source>
        <dbReference type="PROSITE-ProRule" id="PRU00335"/>
    </source>
</evidence>
<feature type="DNA-binding region" description="H-T-H motif" evidence="2">
    <location>
        <begin position="42"/>
        <end position="61"/>
    </location>
</feature>
<organism evidence="4 5">
    <name type="scientific">Streptococcus bovimastitidis</name>
    <dbReference type="NCBI Taxonomy" id="1856638"/>
    <lineage>
        <taxon>Bacteria</taxon>
        <taxon>Bacillati</taxon>
        <taxon>Bacillota</taxon>
        <taxon>Bacilli</taxon>
        <taxon>Lactobacillales</taxon>
        <taxon>Streptococcaceae</taxon>
        <taxon>Streptococcus</taxon>
    </lineage>
</organism>
<dbReference type="InterPro" id="IPR001647">
    <property type="entry name" value="HTH_TetR"/>
</dbReference>
<name>A0A1L8MKL1_9STRE</name>
<keyword evidence="5" id="KW-1185">Reference proteome</keyword>
<protein>
    <recommendedName>
        <fullName evidence="3">HTH tetR-type domain-containing protein</fullName>
    </recommendedName>
</protein>
<dbReference type="PROSITE" id="PS01081">
    <property type="entry name" value="HTH_TETR_1"/>
    <property type="match status" value="1"/>
</dbReference>
<reference evidence="5" key="1">
    <citation type="submission" date="2016-06" db="EMBL/GenBank/DDBJ databases">
        <authorList>
            <person name="de Vries S.P.W."/>
            <person name="Hadjirin N.F."/>
            <person name="Lay E.M."/>
            <person name="Zadoks R.N."/>
            <person name="Peacock S.J."/>
            <person name="Parkhill J."/>
            <person name="Grant A.J."/>
            <person name="Mcdougall S."/>
            <person name="Holmes M.A."/>
        </authorList>
    </citation>
    <scope>NUCLEOTIDE SEQUENCE [LARGE SCALE GENOMIC DNA]</scope>
    <source>
        <strain evidence="5">NZ1587</strain>
    </source>
</reference>
<dbReference type="OrthoDB" id="9780824at2"/>